<keyword evidence="3" id="KW-1185">Reference proteome</keyword>
<dbReference type="AlphaFoldDB" id="A0A0L8AMU0"/>
<reference evidence="3" key="1">
    <citation type="submission" date="2014-11" db="EMBL/GenBank/DDBJ databases">
        <title>Genome sequencing of Roseivirga sp. D-25.</title>
        <authorList>
            <person name="Selvaratnam C."/>
            <person name="Thevarajoo S."/>
            <person name="Goh K.M."/>
            <person name="Eee R."/>
            <person name="Chan K.-G."/>
            <person name="Chong C.S."/>
        </authorList>
    </citation>
    <scope>NUCLEOTIDE SEQUENCE [LARGE SCALE GENOMIC DNA]</scope>
    <source>
        <strain evidence="3">D-25</strain>
    </source>
</reference>
<protein>
    <recommendedName>
        <fullName evidence="4">6-bladed beta-propeller</fullName>
    </recommendedName>
</protein>
<feature type="chain" id="PRO_5005580229" description="6-bladed beta-propeller" evidence="1">
    <location>
        <begin position="21"/>
        <end position="387"/>
    </location>
</feature>
<dbReference type="EMBL" id="JSVA01000007">
    <property type="protein sequence ID" value="KOF03500.1"/>
    <property type="molecule type" value="Genomic_DNA"/>
</dbReference>
<dbReference type="SUPFAM" id="SSF101898">
    <property type="entry name" value="NHL repeat"/>
    <property type="match status" value="1"/>
</dbReference>
<name>A0A0L8AMU0_9BACT</name>
<dbReference type="Pfam" id="PF17170">
    <property type="entry name" value="DUF5128"/>
    <property type="match status" value="1"/>
</dbReference>
<dbReference type="PATRIC" id="fig|1566026.4.peg.3098"/>
<dbReference type="OrthoDB" id="982484at2"/>
<organism evidence="2 3">
    <name type="scientific">Roseivirga seohaensis subsp. aquiponti</name>
    <dbReference type="NCBI Taxonomy" id="1566026"/>
    <lineage>
        <taxon>Bacteria</taxon>
        <taxon>Pseudomonadati</taxon>
        <taxon>Bacteroidota</taxon>
        <taxon>Cytophagia</taxon>
        <taxon>Cytophagales</taxon>
        <taxon>Roseivirgaceae</taxon>
        <taxon>Roseivirga</taxon>
    </lineage>
</organism>
<dbReference type="Proteomes" id="UP000036908">
    <property type="component" value="Unassembled WGS sequence"/>
</dbReference>
<feature type="signal peptide" evidence="1">
    <location>
        <begin position="1"/>
        <end position="20"/>
    </location>
</feature>
<dbReference type="RefSeq" id="WP_053222865.1">
    <property type="nucleotide sequence ID" value="NZ_JSVA01000007.1"/>
</dbReference>
<proteinExistence type="predicted"/>
<evidence type="ECO:0008006" key="4">
    <source>
        <dbReference type="Google" id="ProtNLM"/>
    </source>
</evidence>
<keyword evidence="1" id="KW-0732">Signal</keyword>
<dbReference type="PROSITE" id="PS51257">
    <property type="entry name" value="PROKAR_LIPOPROTEIN"/>
    <property type="match status" value="1"/>
</dbReference>
<comment type="caution">
    <text evidence="2">The sequence shown here is derived from an EMBL/GenBank/DDBJ whole genome shotgun (WGS) entry which is preliminary data.</text>
</comment>
<evidence type="ECO:0000256" key="1">
    <source>
        <dbReference type="SAM" id="SignalP"/>
    </source>
</evidence>
<gene>
    <name evidence="2" type="ORF">OB69_06355</name>
</gene>
<evidence type="ECO:0000313" key="2">
    <source>
        <dbReference type="EMBL" id="KOF03500.1"/>
    </source>
</evidence>
<accession>A0A0L8AMU0</accession>
<evidence type="ECO:0000313" key="3">
    <source>
        <dbReference type="Proteomes" id="UP000036908"/>
    </source>
</evidence>
<sequence>MKLRVKAVLTFVLVGLLVFSCSDNKSQSTTTVDVDADQFRAYSINVESKRTAFTDLIDNVEILALEETEEAKLSDVMSFERGEDGELYFATARKGEIFSYTKDGKFLGTFSHKGSSLNEYMFIQSSWVNSDSISIYFNRRLVSYNIQGEELDRINLPFNPTHIFPYHDGYVANMNYYPYQDSLFYNVLFMDKEFNVEAMANPNTGLLRVPLLLSINSFKPYKEDLTYHSVLNDTIFYLKDKKSKPIAQIDFGKNWFWNGEGVAMQDPSVMSRIREDGQVWAMNPFVNDKLIYLTYYTSLADYSQLVLNRSTRNYEIFDLKGEANQQLSLSPLAWEGDRMLFSILPEDLPQLLSSLNSENYKLLEGSTLEGIQSSQNPVLLWVKFKEF</sequence>